<keyword evidence="6" id="KW-1185">Reference proteome</keyword>
<keyword evidence="2" id="KW-0964">Secreted</keyword>
<evidence type="ECO:0000256" key="1">
    <source>
        <dbReference type="ARBA" id="ARBA00004613"/>
    </source>
</evidence>
<dbReference type="InterPro" id="IPR003112">
    <property type="entry name" value="Olfac-like_dom"/>
</dbReference>
<comment type="caution">
    <text evidence="3">Lacks conserved residue(s) required for the propagation of feature annotation.</text>
</comment>
<dbReference type="PANTHER" id="PTHR23192">
    <property type="entry name" value="OLFACTOMEDIN-RELATED"/>
    <property type="match status" value="1"/>
</dbReference>
<reference evidence="5" key="1">
    <citation type="submission" date="2019-08" db="EMBL/GenBank/DDBJ databases">
        <title>The genome of the North American firefly Photinus pyralis.</title>
        <authorList>
            <consortium name="Photinus pyralis genome working group"/>
            <person name="Fallon T.R."/>
            <person name="Sander Lower S.E."/>
            <person name="Weng J.-K."/>
        </authorList>
    </citation>
    <scope>NUCLEOTIDE SEQUENCE</scope>
    <source>
        <strain evidence="5">TRF0915ILg1</strain>
        <tissue evidence="5">Whole body</tissue>
    </source>
</reference>
<sequence>MRDSNPASDLDGEKFWITNESDPTMLYEYDNKSVFRKNKPSKTYKLAIPFQGNAHVVYNGSFYYHAKGKPQIMRYFLNNRTSYALNVSGLIVNNSNTLYTTEYNYLDFSVDDNGLWVIFPVPYSNNTAVMKVDVNTMQIQHIWNISLEHHKVGEMFVVCGVLYAIDSVTDRNSKIRFALDLYNNKLLDVSLGFTNPFRRTTMVGYNHRNKELYSWDKGNQLTYPVRYNEIGYNNSSSYTKSEQFDHNDWGST</sequence>
<comment type="caution">
    <text evidence="5">The sequence shown here is derived from an EMBL/GenBank/DDBJ whole genome shotgun (WGS) entry which is preliminary data.</text>
</comment>
<dbReference type="OrthoDB" id="8626508at2759"/>
<dbReference type="PROSITE" id="PS51132">
    <property type="entry name" value="OLF"/>
    <property type="match status" value="1"/>
</dbReference>
<dbReference type="Proteomes" id="UP000801492">
    <property type="component" value="Unassembled WGS sequence"/>
</dbReference>
<dbReference type="GO" id="GO:0005615">
    <property type="term" value="C:extracellular space"/>
    <property type="evidence" value="ECO:0007669"/>
    <property type="project" value="TreeGrafter"/>
</dbReference>
<protein>
    <recommendedName>
        <fullName evidence="4">Olfactomedin-like domain-containing protein</fullName>
    </recommendedName>
</protein>
<dbReference type="GO" id="GO:0007165">
    <property type="term" value="P:signal transduction"/>
    <property type="evidence" value="ECO:0007669"/>
    <property type="project" value="TreeGrafter"/>
</dbReference>
<comment type="subcellular location">
    <subcellularLocation>
        <location evidence="1">Secreted</location>
    </subcellularLocation>
</comment>
<gene>
    <name evidence="5" type="ORF">ILUMI_00268</name>
</gene>
<dbReference type="InterPro" id="IPR050605">
    <property type="entry name" value="Olfactomedin-like_domain"/>
</dbReference>
<evidence type="ECO:0000313" key="5">
    <source>
        <dbReference type="EMBL" id="KAF2905909.1"/>
    </source>
</evidence>
<organism evidence="5 6">
    <name type="scientific">Ignelater luminosus</name>
    <name type="common">Cucubano</name>
    <name type="synonym">Pyrophorus luminosus</name>
    <dbReference type="NCBI Taxonomy" id="2038154"/>
    <lineage>
        <taxon>Eukaryota</taxon>
        <taxon>Metazoa</taxon>
        <taxon>Ecdysozoa</taxon>
        <taxon>Arthropoda</taxon>
        <taxon>Hexapoda</taxon>
        <taxon>Insecta</taxon>
        <taxon>Pterygota</taxon>
        <taxon>Neoptera</taxon>
        <taxon>Endopterygota</taxon>
        <taxon>Coleoptera</taxon>
        <taxon>Polyphaga</taxon>
        <taxon>Elateriformia</taxon>
        <taxon>Elateroidea</taxon>
        <taxon>Elateridae</taxon>
        <taxon>Agrypninae</taxon>
        <taxon>Pyrophorini</taxon>
        <taxon>Ignelater</taxon>
    </lineage>
</organism>
<accession>A0A8K0GMT1</accession>
<evidence type="ECO:0000313" key="6">
    <source>
        <dbReference type="Proteomes" id="UP000801492"/>
    </source>
</evidence>
<dbReference type="Pfam" id="PF02191">
    <property type="entry name" value="OLF"/>
    <property type="match status" value="1"/>
</dbReference>
<evidence type="ECO:0000256" key="2">
    <source>
        <dbReference type="ARBA" id="ARBA00022525"/>
    </source>
</evidence>
<dbReference type="SMART" id="SM00284">
    <property type="entry name" value="OLF"/>
    <property type="match status" value="1"/>
</dbReference>
<evidence type="ECO:0000256" key="3">
    <source>
        <dbReference type="PROSITE-ProRule" id="PRU00446"/>
    </source>
</evidence>
<evidence type="ECO:0000259" key="4">
    <source>
        <dbReference type="PROSITE" id="PS51132"/>
    </source>
</evidence>
<dbReference type="EMBL" id="VTPC01000407">
    <property type="protein sequence ID" value="KAF2905909.1"/>
    <property type="molecule type" value="Genomic_DNA"/>
</dbReference>
<proteinExistence type="predicted"/>
<dbReference type="AlphaFoldDB" id="A0A8K0GMT1"/>
<feature type="domain" description="Olfactomedin-like" evidence="4">
    <location>
        <begin position="1"/>
        <end position="229"/>
    </location>
</feature>
<name>A0A8K0GMT1_IGNLU</name>
<dbReference type="PANTHER" id="PTHR23192:SF85">
    <property type="entry name" value="GLIOMEDIN"/>
    <property type="match status" value="1"/>
</dbReference>